<accession>A0A7S4NT91</accession>
<dbReference type="EMBL" id="HBKR01018428">
    <property type="protein sequence ID" value="CAE2307104.1"/>
    <property type="molecule type" value="Transcribed_RNA"/>
</dbReference>
<dbReference type="AlphaFoldDB" id="A0A7S4NT91"/>
<name>A0A7S4NT91_9EUKA</name>
<protein>
    <submittedName>
        <fullName evidence="1">Uncharacterized protein</fullName>
    </submittedName>
</protein>
<reference evidence="1" key="1">
    <citation type="submission" date="2021-01" db="EMBL/GenBank/DDBJ databases">
        <authorList>
            <person name="Corre E."/>
            <person name="Pelletier E."/>
            <person name="Niang G."/>
            <person name="Scheremetjew M."/>
            <person name="Finn R."/>
            <person name="Kale V."/>
            <person name="Holt S."/>
            <person name="Cochrane G."/>
            <person name="Meng A."/>
            <person name="Brown T."/>
            <person name="Cohen L."/>
        </authorList>
    </citation>
    <scope>NUCLEOTIDE SEQUENCE</scope>
    <source>
        <strain evidence="1">SoJaBio B1-5/56/2</strain>
    </source>
</reference>
<evidence type="ECO:0000313" key="1">
    <source>
        <dbReference type="EMBL" id="CAE2307104.1"/>
    </source>
</evidence>
<proteinExistence type="predicted"/>
<sequence length="102" mass="11372">MLSCRRLRWCNVGGKFATSNEPTRNDKNTLIFSTVAGSHFQLSVPRSHNIGHAISMTFCLSSSMTPFQSVRSFGSSCDPHIFSLSMRFSISISMSDCWENEA</sequence>
<gene>
    <name evidence="1" type="ORF">NAES01612_LOCUS12105</name>
</gene>
<organism evidence="1">
    <name type="scientific">Paramoeba aestuarina</name>
    <dbReference type="NCBI Taxonomy" id="180227"/>
    <lineage>
        <taxon>Eukaryota</taxon>
        <taxon>Amoebozoa</taxon>
        <taxon>Discosea</taxon>
        <taxon>Flabellinia</taxon>
        <taxon>Dactylopodida</taxon>
        <taxon>Paramoebidae</taxon>
        <taxon>Paramoeba</taxon>
    </lineage>
</organism>